<sequence>MSSHRPVHTGHELSRARAHEGARGDRAPTPSGQTLHELMPGLQFPATREAILDCARRQNVERHLMAQLERLPDQPYPDAIDIARALSQFG</sequence>
<evidence type="ECO:0000313" key="2">
    <source>
        <dbReference type="Proteomes" id="UP000004277"/>
    </source>
</evidence>
<proteinExistence type="predicted"/>
<gene>
    <name evidence="1" type="ORF">MW7_011130</name>
</gene>
<dbReference type="Proteomes" id="UP000004277">
    <property type="component" value="Unassembled WGS sequence"/>
</dbReference>
<name>A0ACD3SNE9_9BURK</name>
<reference evidence="1" key="1">
    <citation type="submission" date="2019-05" db="EMBL/GenBank/DDBJ databases">
        <title>Revised genome assembly of Burkholderiaceae (previously Ralstonia) sp. PBA.</title>
        <authorList>
            <person name="Gan H.M."/>
        </authorList>
    </citation>
    <scope>NUCLEOTIDE SEQUENCE</scope>
    <source>
        <strain evidence="1">PBA</strain>
    </source>
</reference>
<dbReference type="EMBL" id="AKCV02000020">
    <property type="protein sequence ID" value="TMS57711.1"/>
    <property type="molecule type" value="Genomic_DNA"/>
</dbReference>
<evidence type="ECO:0000313" key="1">
    <source>
        <dbReference type="EMBL" id="TMS57711.1"/>
    </source>
</evidence>
<keyword evidence="2" id="KW-1185">Reference proteome</keyword>
<organism evidence="1 2">
    <name type="scientific">Imbroritus primus</name>
    <dbReference type="NCBI Taxonomy" id="3058603"/>
    <lineage>
        <taxon>Bacteria</taxon>
        <taxon>Pseudomonadati</taxon>
        <taxon>Pseudomonadota</taxon>
        <taxon>Betaproteobacteria</taxon>
        <taxon>Burkholderiales</taxon>
        <taxon>Burkholderiaceae</taxon>
        <taxon>Imbroritus</taxon>
    </lineage>
</organism>
<comment type="caution">
    <text evidence="1">The sequence shown here is derived from an EMBL/GenBank/DDBJ whole genome shotgun (WGS) entry which is preliminary data.</text>
</comment>
<accession>A0ACD3SNE9</accession>
<protein>
    <submittedName>
        <fullName evidence="1">DUF2795 domain-containing protein</fullName>
    </submittedName>
</protein>